<dbReference type="Pfam" id="PF01544">
    <property type="entry name" value="CorA"/>
    <property type="match status" value="1"/>
</dbReference>
<dbReference type="SUPFAM" id="SSF144083">
    <property type="entry name" value="Magnesium transport protein CorA, transmembrane region"/>
    <property type="match status" value="1"/>
</dbReference>
<dbReference type="Gene3D" id="3.30.460.20">
    <property type="entry name" value="CorA soluble domain-like"/>
    <property type="match status" value="1"/>
</dbReference>
<dbReference type="CDD" id="cd12833">
    <property type="entry name" value="ZntB-like_1"/>
    <property type="match status" value="1"/>
</dbReference>
<keyword evidence="13" id="KW-1185">Reference proteome</keyword>
<feature type="transmembrane region" description="Helical" evidence="11">
    <location>
        <begin position="293"/>
        <end position="315"/>
    </location>
</feature>
<feature type="transmembrane region" description="Helical" evidence="11">
    <location>
        <begin position="259"/>
        <end position="281"/>
    </location>
</feature>
<dbReference type="InterPro" id="IPR045861">
    <property type="entry name" value="CorA_cytoplasmic_dom"/>
</dbReference>
<evidence type="ECO:0000313" key="12">
    <source>
        <dbReference type="EMBL" id="MDO6415914.1"/>
    </source>
</evidence>
<evidence type="ECO:0000256" key="11">
    <source>
        <dbReference type="SAM" id="Phobius"/>
    </source>
</evidence>
<comment type="caution">
    <text evidence="12">The sequence shown here is derived from an EMBL/GenBank/DDBJ whole genome shotgun (WGS) entry which is preliminary data.</text>
</comment>
<keyword evidence="10 11" id="KW-0472">Membrane</keyword>
<dbReference type="Gene3D" id="1.20.58.340">
    <property type="entry name" value="Magnesium transport protein CorA, transmembrane region"/>
    <property type="match status" value="2"/>
</dbReference>
<gene>
    <name evidence="12" type="ORF">Q4F19_16100</name>
</gene>
<name>A0ABT8YC57_9SPHN</name>
<dbReference type="RefSeq" id="WP_303544613.1">
    <property type="nucleotide sequence ID" value="NZ_JAUOTP010000008.1"/>
</dbReference>
<evidence type="ECO:0000313" key="13">
    <source>
        <dbReference type="Proteomes" id="UP001169764"/>
    </source>
</evidence>
<sequence length="321" mass="35719">MTSRFAIELGADGKGHAVEPAAACRLTPDPARLVWVHLDGREAETLGWLREHGGMPETVVYALTAIETRPRCEAIAEGALVNLRGPAETPDDGDPLVSIRLWLEQGRVISVSYRPIATIHVVREQMEQGQIKDPGDFVSHIAMLITKRIDPTITELGDLVDDCETMLEPDQAYETRRKIATARSDAIVYRRFIVPQREALTTLSTLEVGWLEEDDRLHLREAADRFARMAEELESVRERSALIHEQLTDLRSEQIENRALLISVVALIFLPLTFLTGLLGMNVDGIPFAHEPWAFAAVTALCGLVALSVGGWFAAQHWFGR</sequence>
<dbReference type="InterPro" id="IPR045863">
    <property type="entry name" value="CorA_TM1_TM2"/>
</dbReference>
<protein>
    <submittedName>
        <fullName evidence="12">Zinc transporter ZntB</fullName>
    </submittedName>
</protein>
<keyword evidence="7" id="KW-0862">Zinc</keyword>
<accession>A0ABT8YC57</accession>
<keyword evidence="6 11" id="KW-0812">Transmembrane</keyword>
<evidence type="ECO:0000256" key="6">
    <source>
        <dbReference type="ARBA" id="ARBA00022692"/>
    </source>
</evidence>
<comment type="similarity">
    <text evidence="2">Belongs to the CorA metal ion transporter (MIT) (TC 1.A.35) family.</text>
</comment>
<evidence type="ECO:0000256" key="2">
    <source>
        <dbReference type="ARBA" id="ARBA00009765"/>
    </source>
</evidence>
<keyword evidence="4" id="KW-1003">Cell membrane</keyword>
<organism evidence="12 13">
    <name type="scientific">Sphingomonas natans</name>
    <dbReference type="NCBI Taxonomy" id="3063330"/>
    <lineage>
        <taxon>Bacteria</taxon>
        <taxon>Pseudomonadati</taxon>
        <taxon>Pseudomonadota</taxon>
        <taxon>Alphaproteobacteria</taxon>
        <taxon>Sphingomonadales</taxon>
        <taxon>Sphingomonadaceae</taxon>
        <taxon>Sphingomonas</taxon>
    </lineage>
</organism>
<evidence type="ECO:0000256" key="9">
    <source>
        <dbReference type="ARBA" id="ARBA00023065"/>
    </source>
</evidence>
<dbReference type="Proteomes" id="UP001169764">
    <property type="component" value="Unassembled WGS sequence"/>
</dbReference>
<evidence type="ECO:0000256" key="1">
    <source>
        <dbReference type="ARBA" id="ARBA00004651"/>
    </source>
</evidence>
<dbReference type="PANTHER" id="PTHR46494:SF3">
    <property type="entry name" value="ZINC TRANSPORT PROTEIN ZNTB"/>
    <property type="match status" value="1"/>
</dbReference>
<evidence type="ECO:0000256" key="10">
    <source>
        <dbReference type="ARBA" id="ARBA00023136"/>
    </source>
</evidence>
<dbReference type="InterPro" id="IPR002523">
    <property type="entry name" value="MgTranspt_CorA/ZnTranspt_ZntB"/>
</dbReference>
<keyword evidence="5" id="KW-0997">Cell inner membrane</keyword>
<evidence type="ECO:0000256" key="5">
    <source>
        <dbReference type="ARBA" id="ARBA00022519"/>
    </source>
</evidence>
<evidence type="ECO:0000256" key="3">
    <source>
        <dbReference type="ARBA" id="ARBA00022448"/>
    </source>
</evidence>
<evidence type="ECO:0000256" key="4">
    <source>
        <dbReference type="ARBA" id="ARBA00022475"/>
    </source>
</evidence>
<keyword evidence="8 11" id="KW-1133">Transmembrane helix</keyword>
<reference evidence="12" key="1">
    <citation type="submission" date="2023-07" db="EMBL/GenBank/DDBJ databases">
        <authorList>
            <person name="Kim M."/>
        </authorList>
    </citation>
    <scope>NUCLEOTIDE SEQUENCE</scope>
    <source>
        <strain evidence="12">BIUV-7</strain>
    </source>
</reference>
<keyword evidence="9" id="KW-0406">Ion transport</keyword>
<proteinExistence type="inferred from homology"/>
<dbReference type="PANTHER" id="PTHR46494">
    <property type="entry name" value="CORA FAMILY METAL ION TRANSPORTER (EUROFUNG)"/>
    <property type="match status" value="1"/>
</dbReference>
<comment type="subcellular location">
    <subcellularLocation>
        <location evidence="1">Cell membrane</location>
        <topology evidence="1">Multi-pass membrane protein</topology>
    </subcellularLocation>
</comment>
<evidence type="ECO:0000256" key="8">
    <source>
        <dbReference type="ARBA" id="ARBA00022989"/>
    </source>
</evidence>
<dbReference type="EMBL" id="JAUOTP010000008">
    <property type="protein sequence ID" value="MDO6415914.1"/>
    <property type="molecule type" value="Genomic_DNA"/>
</dbReference>
<dbReference type="SUPFAM" id="SSF143865">
    <property type="entry name" value="CorA soluble domain-like"/>
    <property type="match status" value="1"/>
</dbReference>
<keyword evidence="3" id="KW-0813">Transport</keyword>
<evidence type="ECO:0000256" key="7">
    <source>
        <dbReference type="ARBA" id="ARBA00022833"/>
    </source>
</evidence>